<name>A0AAP2CJ86_9BACT</name>
<proteinExistence type="predicted"/>
<sequence length="256" mass="29807">MHLKKEDITRLEIEFDSGSVPPPFSHTFKIRVGFEKGFVNTQLEITYTHREGLTEEEILDEGFTMNDDFQYKGELPKVWEEPLKELYASTRWSNKKYLGDEGGIKVLAKDLHGKIARGIPANNEDWQHMAQDFIQAVYEISNRELPLNLQYYVNTKEEGELFYDLKMKFATRKVDLEINGQKKEADFEATKHMLGFVYLPDYDYELAKEAKPTKRGHYINLGDGFWHEFGKGIFNLDDSFDAVSKIKSGFRKLNQP</sequence>
<evidence type="ECO:0000313" key="2">
    <source>
        <dbReference type="Proteomes" id="UP001319104"/>
    </source>
</evidence>
<reference evidence="1 2" key="1">
    <citation type="submission" date="2021-05" db="EMBL/GenBank/DDBJ databases">
        <authorList>
            <person name="Zhang Z.D."/>
            <person name="Osman G."/>
        </authorList>
    </citation>
    <scope>NUCLEOTIDE SEQUENCE [LARGE SCALE GENOMIC DNA]</scope>
    <source>
        <strain evidence="1 2">KCTC 32217</strain>
    </source>
</reference>
<dbReference type="EMBL" id="JAHCMY010000006">
    <property type="protein sequence ID" value="MBS9524724.1"/>
    <property type="molecule type" value="Genomic_DNA"/>
</dbReference>
<dbReference type="RefSeq" id="WP_213945585.1">
    <property type="nucleotide sequence ID" value="NZ_JAHCMY010000006.1"/>
</dbReference>
<dbReference type="AlphaFoldDB" id="A0AAP2CJ86"/>
<evidence type="ECO:0000313" key="1">
    <source>
        <dbReference type="EMBL" id="MBS9524724.1"/>
    </source>
</evidence>
<comment type="caution">
    <text evidence="1">The sequence shown here is derived from an EMBL/GenBank/DDBJ whole genome shotgun (WGS) entry which is preliminary data.</text>
</comment>
<dbReference type="Proteomes" id="UP001319104">
    <property type="component" value="Unassembled WGS sequence"/>
</dbReference>
<protein>
    <submittedName>
        <fullName evidence="1">Uncharacterized protein</fullName>
    </submittedName>
</protein>
<gene>
    <name evidence="1" type="ORF">KI659_11955</name>
</gene>
<organism evidence="1 2">
    <name type="scientific">Litoribacter ruber</name>
    <dbReference type="NCBI Taxonomy" id="702568"/>
    <lineage>
        <taxon>Bacteria</taxon>
        <taxon>Pseudomonadati</taxon>
        <taxon>Bacteroidota</taxon>
        <taxon>Cytophagia</taxon>
        <taxon>Cytophagales</taxon>
        <taxon>Cyclobacteriaceae</taxon>
        <taxon>Litoribacter</taxon>
    </lineage>
</organism>
<accession>A0AAP2CJ86</accession>
<keyword evidence="2" id="KW-1185">Reference proteome</keyword>